<comment type="caution">
    <text evidence="3">The sequence shown here is derived from an EMBL/GenBank/DDBJ whole genome shotgun (WGS) entry which is preliminary data.</text>
</comment>
<gene>
    <name evidence="3" type="ORF">AAT19DRAFT_13124</name>
</gene>
<evidence type="ECO:0000259" key="2">
    <source>
        <dbReference type="PROSITE" id="PS50181"/>
    </source>
</evidence>
<dbReference type="PROSITE" id="PS50181">
    <property type="entry name" value="FBOX"/>
    <property type="match status" value="1"/>
</dbReference>
<evidence type="ECO:0000313" key="4">
    <source>
        <dbReference type="Proteomes" id="UP000239560"/>
    </source>
</evidence>
<feature type="compositionally biased region" description="Polar residues" evidence="1">
    <location>
        <begin position="1"/>
        <end position="23"/>
    </location>
</feature>
<accession>A0A2T0ADM9</accession>
<sequence length="452" mass="50615">MNASTSQSQPATVSASADSTAPTARSDEDGSTSSARREGSQEPSSPRLSLTSLPTEILAAIISQVPYNDYYRTIDQVLVDRRFYEIAYPVWIGEILLTEERRDIMLAGLARRNAQHVKHFTGTLTPSLPHLQCIVFDHLPNLTHLDIAFTEDEDHPLPDCFFHALRRLRHLVYLKVQDDERDEPPNGFSFAEDVPSLCELDIDAYGSLANCAPGLSKIERLRLHSFDSVGSAIPWDTLHHLDIERRRYDPPTDNSDLRDFLSSLRVACNNSAIPLRSLALCFLRSGGYDPDGLIKVLEVLHAPHLTELTAYGIKAFTGMKFPTSSPRLQSVQRLILRGDSEVISMDDFRGLQAILALFPAIKVLRLEDFKYFYGNSRFHAAIRQSVHAKTPILDAIAHNDLPNAFPAITALLFFLMHTSVLDLQLTMSDEDGITWSRASRSEVFEAKGWTVI</sequence>
<proteinExistence type="predicted"/>
<dbReference type="SUPFAM" id="SSF52047">
    <property type="entry name" value="RNI-like"/>
    <property type="match status" value="1"/>
</dbReference>
<dbReference type="InterPro" id="IPR032675">
    <property type="entry name" value="LRR_dom_sf"/>
</dbReference>
<protein>
    <recommendedName>
        <fullName evidence="2">F-box domain-containing protein</fullName>
    </recommendedName>
</protein>
<feature type="region of interest" description="Disordered" evidence="1">
    <location>
        <begin position="1"/>
        <end position="49"/>
    </location>
</feature>
<dbReference type="AlphaFoldDB" id="A0A2T0ADM9"/>
<dbReference type="InterPro" id="IPR001810">
    <property type="entry name" value="F-box_dom"/>
</dbReference>
<evidence type="ECO:0000256" key="1">
    <source>
        <dbReference type="SAM" id="MobiDB-lite"/>
    </source>
</evidence>
<organism evidence="3 4">
    <name type="scientific">Rhodotorula toruloides</name>
    <name type="common">Yeast</name>
    <name type="synonym">Rhodosporidium toruloides</name>
    <dbReference type="NCBI Taxonomy" id="5286"/>
    <lineage>
        <taxon>Eukaryota</taxon>
        <taxon>Fungi</taxon>
        <taxon>Dikarya</taxon>
        <taxon>Basidiomycota</taxon>
        <taxon>Pucciniomycotina</taxon>
        <taxon>Microbotryomycetes</taxon>
        <taxon>Sporidiobolales</taxon>
        <taxon>Sporidiobolaceae</taxon>
        <taxon>Rhodotorula</taxon>
    </lineage>
</organism>
<dbReference type="Gene3D" id="3.80.10.10">
    <property type="entry name" value="Ribonuclease Inhibitor"/>
    <property type="match status" value="1"/>
</dbReference>
<name>A0A2T0ADM9_RHOTO</name>
<evidence type="ECO:0000313" key="3">
    <source>
        <dbReference type="EMBL" id="PRQ76102.1"/>
    </source>
</evidence>
<dbReference type="EMBL" id="LCTV02000003">
    <property type="protein sequence ID" value="PRQ76102.1"/>
    <property type="molecule type" value="Genomic_DNA"/>
</dbReference>
<dbReference type="Proteomes" id="UP000239560">
    <property type="component" value="Unassembled WGS sequence"/>
</dbReference>
<feature type="domain" description="F-box" evidence="2">
    <location>
        <begin position="47"/>
        <end position="94"/>
    </location>
</feature>
<reference evidence="3 4" key="1">
    <citation type="journal article" date="2018" name="Elife">
        <title>Functional genomics of lipid metabolism in the oleaginous yeast Rhodosporidium toruloides.</title>
        <authorList>
            <person name="Coradetti S.T."/>
            <person name="Pinel D."/>
            <person name="Geiselman G."/>
            <person name="Ito M."/>
            <person name="Mondo S."/>
            <person name="Reilly M.C."/>
            <person name="Cheng Y.F."/>
            <person name="Bauer S."/>
            <person name="Grigoriev I."/>
            <person name="Gladden J.M."/>
            <person name="Simmons B.A."/>
            <person name="Brem R."/>
            <person name="Arkin A.P."/>
            <person name="Skerker J.M."/>
        </authorList>
    </citation>
    <scope>NUCLEOTIDE SEQUENCE [LARGE SCALE GENOMIC DNA]</scope>
    <source>
        <strain evidence="3 4">NBRC 0880</strain>
    </source>
</reference>
<dbReference type="OrthoDB" id="10516438at2759"/>